<dbReference type="RefSeq" id="WP_226174690.1">
    <property type="nucleotide sequence ID" value="NZ_JAJADR010000002.1"/>
</dbReference>
<comment type="caution">
    <text evidence="1">The sequence shown here is derived from an EMBL/GenBank/DDBJ whole genome shotgun (WGS) entry which is preliminary data.</text>
</comment>
<keyword evidence="2" id="KW-1185">Reference proteome</keyword>
<protein>
    <submittedName>
        <fullName evidence="1">Uncharacterized protein</fullName>
    </submittedName>
</protein>
<organism evidence="1 2">
    <name type="scientific">Hymenobacter lucidus</name>
    <dbReference type="NCBI Taxonomy" id="2880930"/>
    <lineage>
        <taxon>Bacteria</taxon>
        <taxon>Pseudomonadati</taxon>
        <taxon>Bacteroidota</taxon>
        <taxon>Cytophagia</taxon>
        <taxon>Cytophagales</taxon>
        <taxon>Hymenobacteraceae</taxon>
        <taxon>Hymenobacter</taxon>
    </lineage>
</organism>
<accession>A0ABS8AR34</accession>
<name>A0ABS8AR34_9BACT</name>
<gene>
    <name evidence="1" type="ORF">LGH74_08745</name>
</gene>
<proteinExistence type="predicted"/>
<dbReference type="EMBL" id="JAJADR010000002">
    <property type="protein sequence ID" value="MCB2408063.1"/>
    <property type="molecule type" value="Genomic_DNA"/>
</dbReference>
<dbReference type="Proteomes" id="UP001165296">
    <property type="component" value="Unassembled WGS sequence"/>
</dbReference>
<reference evidence="1" key="1">
    <citation type="submission" date="2021-10" db="EMBL/GenBank/DDBJ databases">
        <authorList>
            <person name="Dean J.D."/>
            <person name="Kim M.K."/>
            <person name="Newey C.N."/>
            <person name="Stoker T.S."/>
            <person name="Thompson D.W."/>
            <person name="Grose J.H."/>
        </authorList>
    </citation>
    <scope>NUCLEOTIDE SEQUENCE</scope>
    <source>
        <strain evidence="1">BT178</strain>
    </source>
</reference>
<evidence type="ECO:0000313" key="1">
    <source>
        <dbReference type="EMBL" id="MCB2408063.1"/>
    </source>
</evidence>
<evidence type="ECO:0000313" key="2">
    <source>
        <dbReference type="Proteomes" id="UP001165296"/>
    </source>
</evidence>
<sequence length="99" mass="10871">MRFTPTRPALAAALPSAPDWQPRVDVGRPAPRFFHLSGVAQRNYFRWKEDSTNPEAAKELGDGFLPCPDKTLEPERDALVLPWAATAVSGSGLPLLPVY</sequence>